<gene>
    <name evidence="1" type="ORF">CA163_26520</name>
</gene>
<feature type="non-terminal residue" evidence="1">
    <location>
        <position position="1"/>
    </location>
</feature>
<accession>A0A227J5T0</accession>
<protein>
    <submittedName>
        <fullName evidence="1">Uncharacterized protein</fullName>
    </submittedName>
</protein>
<dbReference type="Proteomes" id="UP000214596">
    <property type="component" value="Unassembled WGS sequence"/>
</dbReference>
<dbReference type="AlphaFoldDB" id="A0A227J5T0"/>
<evidence type="ECO:0000313" key="2">
    <source>
        <dbReference type="Proteomes" id="UP000214596"/>
    </source>
</evidence>
<organism evidence="1 2">
    <name type="scientific">Vibrio parahaemolyticus</name>
    <dbReference type="NCBI Taxonomy" id="670"/>
    <lineage>
        <taxon>Bacteria</taxon>
        <taxon>Pseudomonadati</taxon>
        <taxon>Pseudomonadota</taxon>
        <taxon>Gammaproteobacteria</taxon>
        <taxon>Vibrionales</taxon>
        <taxon>Vibrionaceae</taxon>
        <taxon>Vibrio</taxon>
    </lineage>
</organism>
<sequence length="20" mass="2358">AYIDKGSQVRIFLYLLLSEE</sequence>
<dbReference type="EMBL" id="NIXT01002839">
    <property type="protein sequence ID" value="OXE29837.1"/>
    <property type="molecule type" value="Genomic_DNA"/>
</dbReference>
<reference evidence="1 2" key="1">
    <citation type="journal article" date="2017" name="Appl. Environ. Microbiol.">
        <title>Parallel evolution of two clades of a major Atlantic endemic Vibrio parahaemolyticus pathogen lineage by independent acquisition of related pathogenicity islands.</title>
        <authorList>
            <person name="Xu F."/>
            <person name="Gonzalez-Escalona N."/>
            <person name="Drees K.P."/>
            <person name="Sebra R.P."/>
            <person name="Cooper V.S."/>
            <person name="Jones S.H."/>
            <person name="Whistler C.A."/>
        </authorList>
    </citation>
    <scope>NUCLEOTIDE SEQUENCE [LARGE SCALE GENOMIC DNA]</scope>
    <source>
        <strain evidence="1 2">MAVP-3</strain>
    </source>
</reference>
<name>A0A227J5T0_VIBPH</name>
<comment type="caution">
    <text evidence="1">The sequence shown here is derived from an EMBL/GenBank/DDBJ whole genome shotgun (WGS) entry which is preliminary data.</text>
</comment>
<proteinExistence type="predicted"/>
<evidence type="ECO:0000313" key="1">
    <source>
        <dbReference type="EMBL" id="OXE29837.1"/>
    </source>
</evidence>